<protein>
    <submittedName>
        <fullName evidence="2">Uncharacterized protein</fullName>
    </submittedName>
</protein>
<feature type="transmembrane region" description="Helical" evidence="1">
    <location>
        <begin position="7"/>
        <end position="25"/>
    </location>
</feature>
<name>A0A139RD33_9STRE</name>
<dbReference type="PATRIC" id="fig|68892.8.peg.1599"/>
<sequence>MLRYKLLYYVALVALLVSVFLIIGTDLGWFNLYQSEQFFWIYFGLIPVVEWIEKKSKGLEVVRGEEL</sequence>
<evidence type="ECO:0000313" key="3">
    <source>
        <dbReference type="Proteomes" id="UP000072578"/>
    </source>
</evidence>
<gene>
    <name evidence="2" type="ORF">SINDD18_01459</name>
</gene>
<accession>A0A139RD33</accession>
<dbReference type="RefSeq" id="WP_049526412.1">
    <property type="nucleotide sequence ID" value="NZ_KQ970822.1"/>
</dbReference>
<proteinExistence type="predicted"/>
<keyword evidence="1" id="KW-1133">Transmembrane helix</keyword>
<keyword evidence="1" id="KW-0472">Membrane</keyword>
<reference evidence="2 3" key="1">
    <citation type="submission" date="2016-01" db="EMBL/GenBank/DDBJ databases">
        <title>Highly variable Streptococcus oralis are common among viridans streptococci isolated from primates.</title>
        <authorList>
            <person name="Denapaite D."/>
            <person name="Rieger M."/>
            <person name="Koendgen S."/>
            <person name="Brueckner R."/>
            <person name="Ochigava I."/>
            <person name="Kappeler P."/>
            <person name="Maetz-Rensing K."/>
            <person name="Leendertz F."/>
            <person name="Hakenbeck R."/>
        </authorList>
    </citation>
    <scope>NUCLEOTIDE SEQUENCE [LARGE SCALE GENOMIC DNA]</scope>
    <source>
        <strain evidence="2 3">DD18</strain>
    </source>
</reference>
<organism evidence="2 3">
    <name type="scientific">Streptococcus infantis</name>
    <dbReference type="NCBI Taxonomy" id="68892"/>
    <lineage>
        <taxon>Bacteria</taxon>
        <taxon>Bacillati</taxon>
        <taxon>Bacillota</taxon>
        <taxon>Bacilli</taxon>
        <taxon>Lactobacillales</taxon>
        <taxon>Streptococcaceae</taxon>
        <taxon>Streptococcus</taxon>
    </lineage>
</organism>
<dbReference type="EMBL" id="LQZF01000144">
    <property type="protein sequence ID" value="KXU12670.1"/>
    <property type="molecule type" value="Genomic_DNA"/>
</dbReference>
<comment type="caution">
    <text evidence="2">The sequence shown here is derived from an EMBL/GenBank/DDBJ whole genome shotgun (WGS) entry which is preliminary data.</text>
</comment>
<evidence type="ECO:0000256" key="1">
    <source>
        <dbReference type="SAM" id="Phobius"/>
    </source>
</evidence>
<dbReference type="AlphaFoldDB" id="A0A139RD33"/>
<keyword evidence="1" id="KW-0812">Transmembrane</keyword>
<dbReference type="Proteomes" id="UP000072578">
    <property type="component" value="Unassembled WGS sequence"/>
</dbReference>
<evidence type="ECO:0000313" key="2">
    <source>
        <dbReference type="EMBL" id="KXU12670.1"/>
    </source>
</evidence>